<feature type="domain" description="Protein-arginine deiminase C-terminal" evidence="1">
    <location>
        <begin position="848"/>
        <end position="900"/>
    </location>
</feature>
<dbReference type="GO" id="GO:0005737">
    <property type="term" value="C:cytoplasm"/>
    <property type="evidence" value="ECO:0007669"/>
    <property type="project" value="InterPro"/>
</dbReference>
<dbReference type="EMBL" id="MQUQ01000023">
    <property type="protein sequence ID" value="OLZ44668.1"/>
    <property type="molecule type" value="Genomic_DNA"/>
</dbReference>
<comment type="caution">
    <text evidence="2">The sequence shown here is derived from an EMBL/GenBank/DDBJ whole genome shotgun (WGS) entry which is preliminary data.</text>
</comment>
<dbReference type="OrthoDB" id="249764at2"/>
<sequence length="913" mass="99530">MVTYRLDADYDRDGRVSGRPDEHDLRLTGRGAILVANLDVDARMLPTVVRPGQPVTVDAARTSKAATDNEPSDVRVVETAPAGGPCPLVLKMNAADAARLAVWEGSHRVTPASAGGEARFPLTGPGALRFEATDLAGAPPALSGLTPSQAAPPGPGIEVRLDCDSAAGPQDAGQFTLAPLLFMDNGGQTRRVYICEVADARVAAPHLHENTPAVRDVAAALRPLGVPLVTVPTDVHGGDAWIQDQYQLGYLHGPAGWMYVVLHLPRTRADTSLALRDQNLSTLVTSHFPARDVGVYDAFWHRDLEVRAANGTTSRIAFSDSDRVLTVMTRVFLAERKLLRLIRYVLTGPAAAARNEQLPGVSSDFFTARNHLPRLLTQLERTADEMATSQLWQNNRAGLSQVKTLAKAEVTAATQAVVVQAAPPAVRLRLPVTANRPGRDIDLSAAEADRLAQRLRTLHSSHNFGGNIEVGPATRDAPLGKVVVGNVTRTEAGQTVTDMDPHLLAFLRGQAHGGQPLVEIDTSWLDVGHVDEVLAFVPTQSNRFGTATLRASPTVAFALIDALANRFWDGLSILERSQYPNPYRYSAVLPRRTDKGTSPVTMLMRGQEWLHDDSPDLMNPIEPPLIYTELAKADAAFQISAHRIPLPHPPQRESFGPFPADISIFELPHFDDGTNADLEENQLTEIEQRLTDAFGNVPILRLPVIFDNLDKATGTTKAFTPDLANLQVVGDRLLVPRPYGPRARVPDAVAVLRDVAATHRDVEASAFTDKDLRTRRLDRTYIWVRDAFILGNGGNHAASLADAFADGFPGVAQEEVRKRIIRANPGAFFPNGNLRSGWRKLSIPEGTVDVFEAWTDAVARSLGLTVQWVDAWYYHIRLGSIHCGTNVIRRPRTDRTSAWWRQAAIPQPVASRR</sequence>
<feature type="domain" description="Protein-arginine deiminase C-terminal" evidence="1">
    <location>
        <begin position="170"/>
        <end position="296"/>
    </location>
</feature>
<dbReference type="GO" id="GO:0005509">
    <property type="term" value="F:calcium ion binding"/>
    <property type="evidence" value="ECO:0007669"/>
    <property type="project" value="InterPro"/>
</dbReference>
<dbReference type="RefSeq" id="WP_076167267.1">
    <property type="nucleotide sequence ID" value="NZ_JBEZVB010000067.1"/>
</dbReference>
<dbReference type="Proteomes" id="UP000187486">
    <property type="component" value="Unassembled WGS sequence"/>
</dbReference>
<dbReference type="AlphaFoldDB" id="A0A1R0KGI3"/>
<accession>A0A1R0KGI3</accession>
<dbReference type="PANTHER" id="PTHR10837">
    <property type="entry name" value="PEPTIDYLARGININE DEIMINASE"/>
    <property type="match status" value="1"/>
</dbReference>
<keyword evidence="3" id="KW-1185">Reference proteome</keyword>
<dbReference type="STRING" id="76021.BS329_35755"/>
<organism evidence="2 3">
    <name type="scientific">Amycolatopsis coloradensis</name>
    <dbReference type="NCBI Taxonomy" id="76021"/>
    <lineage>
        <taxon>Bacteria</taxon>
        <taxon>Bacillati</taxon>
        <taxon>Actinomycetota</taxon>
        <taxon>Actinomycetes</taxon>
        <taxon>Pseudonocardiales</taxon>
        <taxon>Pseudonocardiaceae</taxon>
        <taxon>Amycolatopsis</taxon>
    </lineage>
</organism>
<dbReference type="InterPro" id="IPR004303">
    <property type="entry name" value="PAD"/>
</dbReference>
<reference evidence="2 3" key="1">
    <citation type="submission" date="2016-01" db="EMBL/GenBank/DDBJ databases">
        <title>Amycolatopsis coloradensis genome sequencing and assembly.</title>
        <authorList>
            <person name="Mayilraj S."/>
        </authorList>
    </citation>
    <scope>NUCLEOTIDE SEQUENCE [LARGE SCALE GENOMIC DNA]</scope>
    <source>
        <strain evidence="2 3">DSM 44225</strain>
    </source>
</reference>
<evidence type="ECO:0000313" key="2">
    <source>
        <dbReference type="EMBL" id="OLZ44668.1"/>
    </source>
</evidence>
<proteinExistence type="predicted"/>
<evidence type="ECO:0000259" key="1">
    <source>
        <dbReference type="Pfam" id="PF03068"/>
    </source>
</evidence>
<dbReference type="PANTHER" id="PTHR10837:SF8">
    <property type="entry name" value="PROTEIN-ARGININE DEIMINASE"/>
    <property type="match status" value="1"/>
</dbReference>
<dbReference type="InterPro" id="IPR013530">
    <property type="entry name" value="PAD_C"/>
</dbReference>
<protein>
    <recommendedName>
        <fullName evidence="1">Protein-arginine deiminase C-terminal domain-containing protein</fullName>
    </recommendedName>
</protein>
<gene>
    <name evidence="2" type="ORF">BS329_35755</name>
</gene>
<dbReference type="SUPFAM" id="SSF55909">
    <property type="entry name" value="Pentein"/>
    <property type="match status" value="3"/>
</dbReference>
<dbReference type="Pfam" id="PF03068">
    <property type="entry name" value="PAD"/>
    <property type="match status" value="3"/>
</dbReference>
<feature type="domain" description="Protein-arginine deiminase C-terminal" evidence="1">
    <location>
        <begin position="460"/>
        <end position="577"/>
    </location>
</feature>
<dbReference type="Gene3D" id="3.75.10.10">
    <property type="entry name" value="L-arginine/glycine Amidinotransferase, Chain A"/>
    <property type="match status" value="3"/>
</dbReference>
<dbReference type="GO" id="GO:0004668">
    <property type="term" value="F:protein-arginine deiminase activity"/>
    <property type="evidence" value="ECO:0007669"/>
    <property type="project" value="InterPro"/>
</dbReference>
<name>A0A1R0KGI3_9PSEU</name>
<evidence type="ECO:0000313" key="3">
    <source>
        <dbReference type="Proteomes" id="UP000187486"/>
    </source>
</evidence>